<sequence length="246" mass="27756">MAHLIQTTSVPVLIYELPQSNRKSRVEPNLYRRSFESYDQILYHWTVLESNTCYSISARHTLHFDDDSKNCLCLERGARNHLIDPSEKWLSSRQFLKGETLSPKSVRASSPDTRPSTCLDKRHLSGPMTKNSFKVPSRYRKMRIAPATRWIQRPPTPEPATAVFVPQPMYPPPLEPVVVDQPETVLSSPPPAPVVVFPPAPVVVSPPPEPVFTSHSQPENIVPVVAPALPEPTLKDDQMYDQLMFA</sequence>
<proteinExistence type="predicted"/>
<feature type="non-terminal residue" evidence="2">
    <location>
        <position position="246"/>
    </location>
</feature>
<evidence type="ECO:0000256" key="1">
    <source>
        <dbReference type="SAM" id="MobiDB-lite"/>
    </source>
</evidence>
<name>A0A8X6PXZ1_NEPPI</name>
<comment type="caution">
    <text evidence="2">The sequence shown here is derived from an EMBL/GenBank/DDBJ whole genome shotgun (WGS) entry which is preliminary data.</text>
</comment>
<feature type="compositionally biased region" description="Polar residues" evidence="1">
    <location>
        <begin position="107"/>
        <end position="116"/>
    </location>
</feature>
<feature type="region of interest" description="Disordered" evidence="1">
    <location>
        <begin position="101"/>
        <end position="132"/>
    </location>
</feature>
<protein>
    <submittedName>
        <fullName evidence="2">Uncharacterized protein</fullName>
    </submittedName>
</protein>
<evidence type="ECO:0000313" key="3">
    <source>
        <dbReference type="Proteomes" id="UP000887013"/>
    </source>
</evidence>
<keyword evidence="3" id="KW-1185">Reference proteome</keyword>
<reference evidence="2" key="1">
    <citation type="submission" date="2020-08" db="EMBL/GenBank/DDBJ databases">
        <title>Multicomponent nature underlies the extraordinary mechanical properties of spider dragline silk.</title>
        <authorList>
            <person name="Kono N."/>
            <person name="Nakamura H."/>
            <person name="Mori M."/>
            <person name="Yoshida Y."/>
            <person name="Ohtoshi R."/>
            <person name="Malay A.D."/>
            <person name="Moran D.A.P."/>
            <person name="Tomita M."/>
            <person name="Numata K."/>
            <person name="Arakawa K."/>
        </authorList>
    </citation>
    <scope>NUCLEOTIDE SEQUENCE</scope>
</reference>
<gene>
    <name evidence="2" type="ORF">NPIL_484591</name>
</gene>
<dbReference type="Proteomes" id="UP000887013">
    <property type="component" value="Unassembled WGS sequence"/>
</dbReference>
<dbReference type="EMBL" id="BMAW01026082">
    <property type="protein sequence ID" value="GFT95486.1"/>
    <property type="molecule type" value="Genomic_DNA"/>
</dbReference>
<evidence type="ECO:0000313" key="2">
    <source>
        <dbReference type="EMBL" id="GFT95486.1"/>
    </source>
</evidence>
<dbReference type="AlphaFoldDB" id="A0A8X6PXZ1"/>
<accession>A0A8X6PXZ1</accession>
<organism evidence="2 3">
    <name type="scientific">Nephila pilipes</name>
    <name type="common">Giant wood spider</name>
    <name type="synonym">Nephila maculata</name>
    <dbReference type="NCBI Taxonomy" id="299642"/>
    <lineage>
        <taxon>Eukaryota</taxon>
        <taxon>Metazoa</taxon>
        <taxon>Ecdysozoa</taxon>
        <taxon>Arthropoda</taxon>
        <taxon>Chelicerata</taxon>
        <taxon>Arachnida</taxon>
        <taxon>Araneae</taxon>
        <taxon>Araneomorphae</taxon>
        <taxon>Entelegynae</taxon>
        <taxon>Araneoidea</taxon>
        <taxon>Nephilidae</taxon>
        <taxon>Nephila</taxon>
    </lineage>
</organism>